<dbReference type="InterPro" id="IPR050297">
    <property type="entry name" value="LipidA_mod_glycosyltrf_83"/>
</dbReference>
<keyword evidence="4 10" id="KW-0808">Transferase</keyword>
<dbReference type="Pfam" id="PF13231">
    <property type="entry name" value="PMT_2"/>
    <property type="match status" value="1"/>
</dbReference>
<dbReference type="eggNOG" id="COG1807">
    <property type="taxonomic scope" value="Bacteria"/>
</dbReference>
<evidence type="ECO:0000256" key="8">
    <source>
        <dbReference type="SAM" id="Phobius"/>
    </source>
</evidence>
<feature type="transmembrane region" description="Helical" evidence="8">
    <location>
        <begin position="6"/>
        <end position="27"/>
    </location>
</feature>
<keyword evidence="11" id="KW-1185">Reference proteome</keyword>
<dbReference type="RefSeq" id="WP_014792202.1">
    <property type="nucleotide sequence ID" value="NC_018017.1"/>
</dbReference>
<keyword evidence="6 8" id="KW-1133">Transmembrane helix</keyword>
<reference evidence="11" key="1">
    <citation type="submission" date="2012-06" db="EMBL/GenBank/DDBJ databases">
        <title>Complete sequence of Desulfitobacterium dehalogenans ATCC 51507.</title>
        <authorList>
            <person name="Lucas S."/>
            <person name="Han J."/>
            <person name="Lapidus A."/>
            <person name="Cheng J.-F."/>
            <person name="Goodwin L."/>
            <person name="Pitluck S."/>
            <person name="Peters L."/>
            <person name="Ovchinnikova G."/>
            <person name="Teshima H."/>
            <person name="Detter J.C."/>
            <person name="Han C."/>
            <person name="Tapia R."/>
            <person name="Land M."/>
            <person name="Hauser L."/>
            <person name="Kyrpides N."/>
            <person name="Ivanova N."/>
            <person name="Pagani I."/>
            <person name="Kruse T."/>
            <person name="de Vos W.M."/>
            <person name="Smidt H."/>
            <person name="Woyke T."/>
        </authorList>
    </citation>
    <scope>NUCLEOTIDE SEQUENCE [LARGE SCALE GENOMIC DNA]</scope>
    <source>
        <strain evidence="11">ATCC 51507 / DSM 9161 / JW/IU-DC1</strain>
    </source>
</reference>
<dbReference type="OrthoDB" id="369463at2"/>
<keyword evidence="5 8" id="KW-0812">Transmembrane</keyword>
<protein>
    <submittedName>
        <fullName evidence="10">PMT family glycosyltransferase, 4-amino-4-deoxy-L-arabinose transferase</fullName>
    </submittedName>
</protein>
<dbReference type="Proteomes" id="UP000006053">
    <property type="component" value="Chromosome"/>
</dbReference>
<dbReference type="KEGG" id="ddh:Desde_0228"/>
<dbReference type="GO" id="GO:0016763">
    <property type="term" value="F:pentosyltransferase activity"/>
    <property type="evidence" value="ECO:0007669"/>
    <property type="project" value="TreeGrafter"/>
</dbReference>
<dbReference type="GO" id="GO:0005886">
    <property type="term" value="C:plasma membrane"/>
    <property type="evidence" value="ECO:0007669"/>
    <property type="project" value="UniProtKB-SubCell"/>
</dbReference>
<feature type="transmembrane region" description="Helical" evidence="8">
    <location>
        <begin position="361"/>
        <end position="382"/>
    </location>
</feature>
<gene>
    <name evidence="10" type="ordered locus">Desde_0228</name>
</gene>
<dbReference type="PANTHER" id="PTHR33908:SF11">
    <property type="entry name" value="MEMBRANE PROTEIN"/>
    <property type="match status" value="1"/>
</dbReference>
<feature type="transmembrane region" description="Helical" evidence="8">
    <location>
        <begin position="282"/>
        <end position="302"/>
    </location>
</feature>
<evidence type="ECO:0000313" key="11">
    <source>
        <dbReference type="Proteomes" id="UP000006053"/>
    </source>
</evidence>
<feature type="transmembrane region" description="Helical" evidence="8">
    <location>
        <begin position="145"/>
        <end position="165"/>
    </location>
</feature>
<dbReference type="STRING" id="756499.Desde_0228"/>
<name>I4A420_DESDJ</name>
<evidence type="ECO:0000259" key="9">
    <source>
        <dbReference type="Pfam" id="PF13231"/>
    </source>
</evidence>
<reference evidence="10 11" key="2">
    <citation type="journal article" date="2015" name="J. Bacteriol.">
        <title>Genomic, proteomic, and biochemical analysis of the organohalide respiratory pathway in Desulfitobacterium dehalogenans.</title>
        <authorList>
            <person name="Kruse T."/>
            <person name="van de Pas B.A."/>
            <person name="Atteia A."/>
            <person name="Krab K."/>
            <person name="Hagen W.R."/>
            <person name="Goodwin L."/>
            <person name="Chain P."/>
            <person name="Boeren S."/>
            <person name="Maphosa F."/>
            <person name="Schraa G."/>
            <person name="de Vos W.M."/>
            <person name="van der Oost J."/>
            <person name="Smidt H."/>
            <person name="Stams A.J."/>
        </authorList>
    </citation>
    <scope>NUCLEOTIDE SEQUENCE [LARGE SCALE GENOMIC DNA]</scope>
    <source>
        <strain evidence="11">ATCC 51507 / DSM 9161 / JW/IU-DC1</strain>
    </source>
</reference>
<feature type="transmembrane region" description="Helical" evidence="8">
    <location>
        <begin position="309"/>
        <end position="329"/>
    </location>
</feature>
<dbReference type="EMBL" id="CP003348">
    <property type="protein sequence ID" value="AFL98704.1"/>
    <property type="molecule type" value="Genomic_DNA"/>
</dbReference>
<dbReference type="PANTHER" id="PTHR33908">
    <property type="entry name" value="MANNOSYLTRANSFERASE YKCB-RELATED"/>
    <property type="match status" value="1"/>
</dbReference>
<feature type="transmembrane region" description="Helical" evidence="8">
    <location>
        <begin position="171"/>
        <end position="201"/>
    </location>
</feature>
<keyword evidence="2" id="KW-1003">Cell membrane</keyword>
<evidence type="ECO:0000256" key="1">
    <source>
        <dbReference type="ARBA" id="ARBA00004651"/>
    </source>
</evidence>
<organism evidence="10 11">
    <name type="scientific">Desulfitobacterium dehalogenans (strain ATCC 51507 / DSM 9161 / JW/IU-DC1)</name>
    <dbReference type="NCBI Taxonomy" id="756499"/>
    <lineage>
        <taxon>Bacteria</taxon>
        <taxon>Bacillati</taxon>
        <taxon>Bacillota</taxon>
        <taxon>Clostridia</taxon>
        <taxon>Eubacteriales</taxon>
        <taxon>Desulfitobacteriaceae</taxon>
        <taxon>Desulfitobacterium</taxon>
    </lineage>
</organism>
<evidence type="ECO:0000256" key="3">
    <source>
        <dbReference type="ARBA" id="ARBA00022676"/>
    </source>
</evidence>
<dbReference type="InterPro" id="IPR038731">
    <property type="entry name" value="RgtA/B/C-like"/>
</dbReference>
<evidence type="ECO:0000256" key="4">
    <source>
        <dbReference type="ARBA" id="ARBA00022679"/>
    </source>
</evidence>
<feature type="transmembrane region" description="Helical" evidence="8">
    <location>
        <begin position="213"/>
        <end position="234"/>
    </location>
</feature>
<evidence type="ECO:0000256" key="6">
    <source>
        <dbReference type="ARBA" id="ARBA00022989"/>
    </source>
</evidence>
<sequence length="517" mass="60797" precursor="true">MFKNIITSKFIYFLLTFLYITCNLIILTRFPFVHSDETWLSGLSRNIMETKNYAVTETFFDLYPRNPHAIKSLFHTLQILSIKLMGYEILTIRLLSFLFGLLTLIWFYKLCNTLFNSKKWAFISTLFLSMDIQFVYASHFARQEIILLFIMLFSLNYFLSNFLNMKPIHHLFLGMIIGLSIGVHPNSFIICLVIVFLYLFHIAFTKKLKLSGLLTYAIPVGCFALGFIGLSLYFDANFIGNYTQYGSQFGVTNTLISKVSEIQNFYIKLYYGISGTYYTPDIRLEFCLFFIALAASIIFLFKEEQKKRVLILSIILAIVAVNLGIIVIGRFSQPSIIFLFPLVYILATYVLICISKKSRIYLALLLLLMITINTLVNVLPYLNRSYENYLQEIGKIVPKEHIVLANLNAEMYFENGKLYDYRNLAHLKEDNLTFEQYIQRNKISYIIYPDEMDFIFAYRPQWNNVYGDISLYYEDMQRFLRTKSQLVYEFTEPTYGMRIARYINQKDWKIKIYKVNE</sequence>
<evidence type="ECO:0000256" key="7">
    <source>
        <dbReference type="ARBA" id="ARBA00023136"/>
    </source>
</evidence>
<feature type="transmembrane region" description="Helical" evidence="8">
    <location>
        <begin position="335"/>
        <end position="354"/>
    </location>
</feature>
<evidence type="ECO:0000256" key="5">
    <source>
        <dbReference type="ARBA" id="ARBA00022692"/>
    </source>
</evidence>
<feature type="domain" description="Glycosyltransferase RgtA/B/C/D-like" evidence="9">
    <location>
        <begin position="77"/>
        <end position="211"/>
    </location>
</feature>
<keyword evidence="7 8" id="KW-0472">Membrane</keyword>
<comment type="subcellular location">
    <subcellularLocation>
        <location evidence="1">Cell membrane</location>
        <topology evidence="1">Multi-pass membrane protein</topology>
    </subcellularLocation>
</comment>
<dbReference type="AlphaFoldDB" id="I4A420"/>
<dbReference type="GO" id="GO:0009103">
    <property type="term" value="P:lipopolysaccharide biosynthetic process"/>
    <property type="evidence" value="ECO:0007669"/>
    <property type="project" value="UniProtKB-ARBA"/>
</dbReference>
<keyword evidence="3" id="KW-0328">Glycosyltransferase</keyword>
<evidence type="ECO:0000256" key="2">
    <source>
        <dbReference type="ARBA" id="ARBA00022475"/>
    </source>
</evidence>
<accession>I4A420</accession>
<proteinExistence type="predicted"/>
<feature type="transmembrane region" description="Helical" evidence="8">
    <location>
        <begin position="90"/>
        <end position="108"/>
    </location>
</feature>
<dbReference type="HOGENOM" id="CLU_518472_0_0_9"/>
<evidence type="ECO:0000313" key="10">
    <source>
        <dbReference type="EMBL" id="AFL98704.1"/>
    </source>
</evidence>